<keyword evidence="3 7" id="KW-0489">Methyltransferase</keyword>
<dbReference type="GO" id="GO:0008168">
    <property type="term" value="F:methyltransferase activity"/>
    <property type="evidence" value="ECO:0007669"/>
    <property type="project" value="UniProtKB-KW"/>
</dbReference>
<dbReference type="Gene3D" id="3.40.50.150">
    <property type="entry name" value="Vaccinia Virus protein VP39"/>
    <property type="match status" value="1"/>
</dbReference>
<evidence type="ECO:0000313" key="9">
    <source>
        <dbReference type="EMBL" id="MBZ2386385.1"/>
    </source>
</evidence>
<dbReference type="InterPro" id="IPR012327">
    <property type="entry name" value="MeTrfase_D12"/>
</dbReference>
<evidence type="ECO:0000313" key="10">
    <source>
        <dbReference type="Proteomes" id="UP000734271"/>
    </source>
</evidence>
<comment type="similarity">
    <text evidence="1 7">Belongs to the N(4)/N(6)-methyltransferase family.</text>
</comment>
<dbReference type="InterPro" id="IPR002052">
    <property type="entry name" value="DNA_methylase_N6_adenine_CS"/>
</dbReference>
<dbReference type="PANTHER" id="PTHR30481">
    <property type="entry name" value="DNA ADENINE METHYLASE"/>
    <property type="match status" value="1"/>
</dbReference>
<comment type="caution">
    <text evidence="9">The sequence shown here is derived from an EMBL/GenBank/DDBJ whole genome shotgun (WGS) entry which is preliminary data.</text>
</comment>
<dbReference type="InterPro" id="IPR012263">
    <property type="entry name" value="M_m6A_EcoRV"/>
</dbReference>
<keyword evidence="5 7" id="KW-0949">S-adenosyl-L-methionine</keyword>
<organism evidence="9 10">
    <name type="scientific">Anaerococcus murdochii</name>
    <dbReference type="NCBI Taxonomy" id="411577"/>
    <lineage>
        <taxon>Bacteria</taxon>
        <taxon>Bacillati</taxon>
        <taxon>Bacillota</taxon>
        <taxon>Tissierellia</taxon>
        <taxon>Tissierellales</taxon>
        <taxon>Peptoniphilaceae</taxon>
        <taxon>Anaerococcus</taxon>
    </lineage>
</organism>
<dbReference type="RefSeq" id="WP_223418356.1">
    <property type="nucleotide sequence ID" value="NZ_JAIPME010000002.1"/>
</dbReference>
<dbReference type="PROSITE" id="PS00092">
    <property type="entry name" value="N6_MTASE"/>
    <property type="match status" value="1"/>
</dbReference>
<evidence type="ECO:0000256" key="4">
    <source>
        <dbReference type="ARBA" id="ARBA00022679"/>
    </source>
</evidence>
<dbReference type="SUPFAM" id="SSF53335">
    <property type="entry name" value="S-adenosyl-L-methionine-dependent methyltransferases"/>
    <property type="match status" value="1"/>
</dbReference>
<reference evidence="9 10" key="1">
    <citation type="submission" date="2021-08" db="EMBL/GenBank/DDBJ databases">
        <title>FDA dAtabase for Regulatory Grade micrObial Sequences (FDA-ARGOS): Supporting development and validation of Infectious Disease Dx tests.</title>
        <authorList>
            <person name="Sproer C."/>
            <person name="Gronow S."/>
            <person name="Severitt S."/>
            <person name="Schroder I."/>
            <person name="Tallon L."/>
            <person name="Sadzewicz L."/>
            <person name="Zhao X."/>
            <person name="Boylan J."/>
            <person name="Ott S."/>
            <person name="Bowen H."/>
            <person name="Vavikolanu K."/>
            <person name="Hazen T."/>
            <person name="Aluvathingal J."/>
            <person name="Nadendla S."/>
            <person name="Lowell S."/>
            <person name="Myers T."/>
            <person name="Yan Y."/>
            <person name="Sichtig H."/>
        </authorList>
    </citation>
    <scope>NUCLEOTIDE SEQUENCE [LARGE SCALE GENOMIC DNA]</scope>
    <source>
        <strain evidence="9 10">FDAARGOS_1460</strain>
    </source>
</reference>
<dbReference type="InterPro" id="IPR023095">
    <property type="entry name" value="Ade_MeTrfase_dom_2"/>
</dbReference>
<evidence type="ECO:0000256" key="6">
    <source>
        <dbReference type="ARBA" id="ARBA00047942"/>
    </source>
</evidence>
<dbReference type="InterPro" id="IPR029063">
    <property type="entry name" value="SAM-dependent_MTases_sf"/>
</dbReference>
<comment type="catalytic activity">
    <reaction evidence="6 7">
        <text>a 2'-deoxyadenosine in DNA + S-adenosyl-L-methionine = an N(6)-methyl-2'-deoxyadenosine in DNA + S-adenosyl-L-homocysteine + H(+)</text>
        <dbReference type="Rhea" id="RHEA:15197"/>
        <dbReference type="Rhea" id="RHEA-COMP:12418"/>
        <dbReference type="Rhea" id="RHEA-COMP:12419"/>
        <dbReference type="ChEBI" id="CHEBI:15378"/>
        <dbReference type="ChEBI" id="CHEBI:57856"/>
        <dbReference type="ChEBI" id="CHEBI:59789"/>
        <dbReference type="ChEBI" id="CHEBI:90615"/>
        <dbReference type="ChEBI" id="CHEBI:90616"/>
        <dbReference type="EC" id="2.1.1.72"/>
    </reaction>
</comment>
<keyword evidence="4 7" id="KW-0808">Transferase</keyword>
<sequence length="304" mass="35939">MSDKEKIIEAKPFIKWAGGKSQLLHEIRKYYPFDEKINRYCEPFVGAGAVLFDVLNSFDLKEVYISDINKEAINSYKVIRDDVENLIELLEEFQNEYKDLTHEERKVIYYKNREEFNRLKVLKNFDSLKRAALFIFLNKTGFNGLYRENMRGLFNVPIGSYKNPKILDEDNLLNVNKKLQNVEIIHGDYKKSSDFIDNNTFVYFDPPYRPIKPTSNFTSYSKDSFTDEDQIELAEFFKQMDKKSAHLLLSNSDPKNYDLNDDFFDDLYKGFNIKRVKASRTINSNKNERGQIYEVLINNYGKNR</sequence>
<name>A0ABS7SXW9_9FIRM</name>
<keyword evidence="8" id="KW-0175">Coiled coil</keyword>
<evidence type="ECO:0000256" key="3">
    <source>
        <dbReference type="ARBA" id="ARBA00022603"/>
    </source>
</evidence>
<dbReference type="PANTHER" id="PTHR30481:SF3">
    <property type="entry name" value="DNA ADENINE METHYLASE"/>
    <property type="match status" value="1"/>
</dbReference>
<dbReference type="GO" id="GO:0032259">
    <property type="term" value="P:methylation"/>
    <property type="evidence" value="ECO:0007669"/>
    <property type="project" value="UniProtKB-KW"/>
</dbReference>
<dbReference type="NCBIfam" id="TIGR00571">
    <property type="entry name" value="dam"/>
    <property type="match status" value="1"/>
</dbReference>
<gene>
    <name evidence="9" type="ORF">K8P03_03595</name>
</gene>
<dbReference type="PIRSF" id="PIRSF000398">
    <property type="entry name" value="M_m6A_EcoRV"/>
    <property type="match status" value="1"/>
</dbReference>
<evidence type="ECO:0000256" key="8">
    <source>
        <dbReference type="SAM" id="Coils"/>
    </source>
</evidence>
<dbReference type="Proteomes" id="UP000734271">
    <property type="component" value="Unassembled WGS sequence"/>
</dbReference>
<evidence type="ECO:0000256" key="7">
    <source>
        <dbReference type="RuleBase" id="RU361257"/>
    </source>
</evidence>
<feature type="coiled-coil region" evidence="8">
    <location>
        <begin position="76"/>
        <end position="103"/>
    </location>
</feature>
<dbReference type="Pfam" id="PF02086">
    <property type="entry name" value="MethyltransfD12"/>
    <property type="match status" value="1"/>
</dbReference>
<proteinExistence type="inferred from homology"/>
<evidence type="ECO:0000256" key="5">
    <source>
        <dbReference type="ARBA" id="ARBA00022691"/>
    </source>
</evidence>
<protein>
    <recommendedName>
        <fullName evidence="2 7">Site-specific DNA-methyltransferase (adenine-specific)</fullName>
        <ecNumber evidence="2 7">2.1.1.72</ecNumber>
    </recommendedName>
</protein>
<dbReference type="EMBL" id="JAIPME010000002">
    <property type="protein sequence ID" value="MBZ2386385.1"/>
    <property type="molecule type" value="Genomic_DNA"/>
</dbReference>
<dbReference type="Gene3D" id="1.10.1020.10">
    <property type="entry name" value="Adenine-specific Methyltransferase, Domain 2"/>
    <property type="match status" value="1"/>
</dbReference>
<dbReference type="EC" id="2.1.1.72" evidence="2 7"/>
<keyword evidence="10" id="KW-1185">Reference proteome</keyword>
<evidence type="ECO:0000256" key="1">
    <source>
        <dbReference type="ARBA" id="ARBA00006594"/>
    </source>
</evidence>
<accession>A0ABS7SXW9</accession>
<dbReference type="PRINTS" id="PR00505">
    <property type="entry name" value="D12N6MTFRASE"/>
</dbReference>
<evidence type="ECO:0000256" key="2">
    <source>
        <dbReference type="ARBA" id="ARBA00011900"/>
    </source>
</evidence>